<dbReference type="EMBL" id="JAIWIU010000150">
    <property type="protein sequence ID" value="MCA2018091.1"/>
    <property type="molecule type" value="Genomic_DNA"/>
</dbReference>
<protein>
    <submittedName>
        <fullName evidence="1">Uncharacterized protein</fullName>
    </submittedName>
</protein>
<organism evidence="1 2">
    <name type="scientific">Vibrio tritonius</name>
    <dbReference type="NCBI Taxonomy" id="1435069"/>
    <lineage>
        <taxon>Bacteria</taxon>
        <taxon>Pseudomonadati</taxon>
        <taxon>Pseudomonadota</taxon>
        <taxon>Gammaproteobacteria</taxon>
        <taxon>Vibrionales</taxon>
        <taxon>Vibrionaceae</taxon>
        <taxon>Vibrio</taxon>
    </lineage>
</organism>
<dbReference type="Proteomes" id="UP001199044">
    <property type="component" value="Unassembled WGS sequence"/>
</dbReference>
<accession>A0ABS7YQX4</accession>
<gene>
    <name evidence="1" type="ORF">LDJ79_18375</name>
</gene>
<evidence type="ECO:0000313" key="1">
    <source>
        <dbReference type="EMBL" id="MCA2018091.1"/>
    </source>
</evidence>
<proteinExistence type="predicted"/>
<reference evidence="2" key="1">
    <citation type="submission" date="2023-07" db="EMBL/GenBank/DDBJ databases">
        <title>Molecular identification of indigenous halophilic bacteria isolated from red sea cost, biodegradation of synthetic dyes and assessment of degraded metabolite toxicity.</title>
        <authorList>
            <person name="Chaieb K."/>
            <person name="Altayb H.N."/>
        </authorList>
    </citation>
    <scope>NUCLEOTIDE SEQUENCE [LARGE SCALE GENOMIC DNA]</scope>
    <source>
        <strain evidence="2">K20</strain>
    </source>
</reference>
<sequence>MKYYVLLTLDLPNVNSDSRQEFYDYLKKEKWTKIPNLTTAWKCSFNEGVTKADAISICKSDLENAATHAKVSKYNAAFQTGQSAPTLI</sequence>
<keyword evidence="2" id="KW-1185">Reference proteome</keyword>
<dbReference type="RefSeq" id="WP_225251637.1">
    <property type="nucleotide sequence ID" value="NZ_JAIWIU010000150.1"/>
</dbReference>
<evidence type="ECO:0000313" key="2">
    <source>
        <dbReference type="Proteomes" id="UP001199044"/>
    </source>
</evidence>
<comment type="caution">
    <text evidence="1">The sequence shown here is derived from an EMBL/GenBank/DDBJ whole genome shotgun (WGS) entry which is preliminary data.</text>
</comment>
<name>A0ABS7YQX4_9VIBR</name>